<dbReference type="InterPro" id="IPR022572">
    <property type="entry name" value="DNA_rep/recomb_RecO_N"/>
</dbReference>
<proteinExistence type="predicted"/>
<evidence type="ECO:0000256" key="3">
    <source>
        <dbReference type="ARBA" id="ARBA00023204"/>
    </source>
</evidence>
<evidence type="ECO:0000313" key="6">
    <source>
        <dbReference type="Proteomes" id="UP000289440"/>
    </source>
</evidence>
<evidence type="ECO:0000256" key="2">
    <source>
        <dbReference type="ARBA" id="ARBA00023172"/>
    </source>
</evidence>
<dbReference type="GO" id="GO:0043590">
    <property type="term" value="C:bacterial nucleoid"/>
    <property type="evidence" value="ECO:0007669"/>
    <property type="project" value="TreeGrafter"/>
</dbReference>
<reference evidence="5 6" key="1">
    <citation type="submission" date="2019-01" db="EMBL/GenBank/DDBJ databases">
        <authorList>
            <consortium name="Pathogen Informatics"/>
        </authorList>
    </citation>
    <scope>NUCLEOTIDE SEQUENCE [LARGE SCALE GENOMIC DNA]</scope>
    <source>
        <strain evidence="5 6">NCTC10166</strain>
    </source>
</reference>
<dbReference type="SUPFAM" id="SSF50249">
    <property type="entry name" value="Nucleic acid-binding proteins"/>
    <property type="match status" value="1"/>
</dbReference>
<dbReference type="PANTHER" id="PTHR33991">
    <property type="entry name" value="DNA REPAIR PROTEIN RECO"/>
    <property type="match status" value="1"/>
</dbReference>
<organism evidence="5 6">
    <name type="scientific">Mesomycoplasma neurolyticum</name>
    <dbReference type="NCBI Taxonomy" id="2120"/>
    <lineage>
        <taxon>Bacteria</taxon>
        <taxon>Bacillati</taxon>
        <taxon>Mycoplasmatota</taxon>
        <taxon>Mycoplasmoidales</taxon>
        <taxon>Metamycoplasmataceae</taxon>
        <taxon>Mesomycoplasma</taxon>
    </lineage>
</organism>
<dbReference type="RefSeq" id="WP_129719965.1">
    <property type="nucleotide sequence ID" value="NZ_LR214951.1"/>
</dbReference>
<dbReference type="Gene3D" id="2.40.50.140">
    <property type="entry name" value="Nucleic acid-binding proteins"/>
    <property type="match status" value="1"/>
</dbReference>
<protein>
    <submittedName>
        <fullName evidence="5">Recombinational DNA repair protein O</fullName>
    </submittedName>
</protein>
<keyword evidence="3" id="KW-0234">DNA repair</keyword>
<keyword evidence="6" id="KW-1185">Reference proteome</keyword>
<sequence>MSAKILEAIVIYNQDYKENDSIVKVISRNKVITFLAQGTQKPLSKNRTSLMLLTYGEYEIFLARLNNKMSKLKKGTIIQQINFELLSQIFLELKDILFYLSFISTSNSKFFNHLISFIQNVNKYNYFVAKTFILFHLLELFGYKQVTDKCLECFSNKNLKTFSVAKGGFLCYLHSKKENIKTLEELKTFYYLNFDINLYLKFATPSANFKIYKEIQEFLNENVAYFK</sequence>
<dbReference type="InterPro" id="IPR003717">
    <property type="entry name" value="RecO"/>
</dbReference>
<evidence type="ECO:0000256" key="1">
    <source>
        <dbReference type="ARBA" id="ARBA00022763"/>
    </source>
</evidence>
<dbReference type="PANTHER" id="PTHR33991:SF1">
    <property type="entry name" value="DNA REPAIR PROTEIN RECO"/>
    <property type="match status" value="1"/>
</dbReference>
<gene>
    <name evidence="5" type="primary">recO</name>
    <name evidence="5" type="ORF">NCTC10166_00563</name>
</gene>
<dbReference type="KEGG" id="mnu:NCTC10166_00563"/>
<dbReference type="AlphaFoldDB" id="A0A449A5T1"/>
<evidence type="ECO:0000313" key="5">
    <source>
        <dbReference type="EMBL" id="VEU59584.1"/>
    </source>
</evidence>
<dbReference type="Pfam" id="PF11967">
    <property type="entry name" value="RecO_N"/>
    <property type="match status" value="1"/>
</dbReference>
<dbReference type="Pfam" id="PF02565">
    <property type="entry name" value="RecO_C"/>
    <property type="match status" value="1"/>
</dbReference>
<dbReference type="OrthoDB" id="404042at2"/>
<dbReference type="GO" id="GO:0006310">
    <property type="term" value="P:DNA recombination"/>
    <property type="evidence" value="ECO:0007669"/>
    <property type="project" value="UniProtKB-KW"/>
</dbReference>
<dbReference type="NCBIfam" id="TIGR00613">
    <property type="entry name" value="reco"/>
    <property type="match status" value="1"/>
</dbReference>
<dbReference type="GO" id="GO:0006302">
    <property type="term" value="P:double-strand break repair"/>
    <property type="evidence" value="ECO:0007669"/>
    <property type="project" value="TreeGrafter"/>
</dbReference>
<feature type="domain" description="DNA replication/recombination mediator RecO N-terminal" evidence="4">
    <location>
        <begin position="5"/>
        <end position="80"/>
    </location>
</feature>
<dbReference type="EMBL" id="LR214951">
    <property type="protein sequence ID" value="VEU59584.1"/>
    <property type="molecule type" value="Genomic_DNA"/>
</dbReference>
<dbReference type="InterPro" id="IPR037278">
    <property type="entry name" value="ARFGAP/RecO"/>
</dbReference>
<accession>A0A449A5T1</accession>
<name>A0A449A5T1_9BACT</name>
<keyword evidence="2" id="KW-0233">DNA recombination</keyword>
<dbReference type="SUPFAM" id="SSF57863">
    <property type="entry name" value="ArfGap/RecO-like zinc finger"/>
    <property type="match status" value="1"/>
</dbReference>
<dbReference type="Proteomes" id="UP000289440">
    <property type="component" value="Chromosome"/>
</dbReference>
<dbReference type="InterPro" id="IPR012340">
    <property type="entry name" value="NA-bd_OB-fold"/>
</dbReference>
<evidence type="ECO:0000259" key="4">
    <source>
        <dbReference type="Pfam" id="PF11967"/>
    </source>
</evidence>
<keyword evidence="1" id="KW-0227">DNA damage</keyword>